<evidence type="ECO:0000256" key="4">
    <source>
        <dbReference type="ARBA" id="ARBA00023180"/>
    </source>
</evidence>
<dbReference type="InterPro" id="IPR000782">
    <property type="entry name" value="FAS1_domain"/>
</dbReference>
<evidence type="ECO:0000313" key="7">
    <source>
        <dbReference type="EMBL" id="RUS77029.1"/>
    </source>
</evidence>
<gene>
    <name evidence="7" type="ORF">EGW08_015209</name>
</gene>
<reference evidence="7 8" key="1">
    <citation type="submission" date="2019-01" db="EMBL/GenBank/DDBJ databases">
        <title>A draft genome assembly of the solar-powered sea slug Elysia chlorotica.</title>
        <authorList>
            <person name="Cai H."/>
            <person name="Li Q."/>
            <person name="Fang X."/>
            <person name="Li J."/>
            <person name="Curtis N.E."/>
            <person name="Altenburger A."/>
            <person name="Shibata T."/>
            <person name="Feng M."/>
            <person name="Maeda T."/>
            <person name="Schwartz J.A."/>
            <person name="Shigenobu S."/>
            <person name="Lundholm N."/>
            <person name="Nishiyama T."/>
            <person name="Yang H."/>
            <person name="Hasebe M."/>
            <person name="Li S."/>
            <person name="Pierce S.K."/>
            <person name="Wang J."/>
        </authorList>
    </citation>
    <scope>NUCLEOTIDE SEQUENCE [LARGE SCALE GENOMIC DNA]</scope>
    <source>
        <strain evidence="7">EC2010</strain>
        <tissue evidence="7">Whole organism of an adult</tissue>
    </source>
</reference>
<feature type="domain" description="FAS1" evidence="6">
    <location>
        <begin position="109"/>
        <end position="238"/>
    </location>
</feature>
<dbReference type="InterPro" id="IPR036378">
    <property type="entry name" value="FAS1_dom_sf"/>
</dbReference>
<evidence type="ECO:0000256" key="5">
    <source>
        <dbReference type="SAM" id="Phobius"/>
    </source>
</evidence>
<evidence type="ECO:0000256" key="2">
    <source>
        <dbReference type="ARBA" id="ARBA00023136"/>
    </source>
</evidence>
<keyword evidence="2 5" id="KW-0472">Membrane</keyword>
<comment type="subcellular location">
    <subcellularLocation>
        <location evidence="1">Membrane</location>
    </subcellularLocation>
</comment>
<dbReference type="PROSITE" id="PS01186">
    <property type="entry name" value="EGF_2"/>
    <property type="match status" value="1"/>
</dbReference>
<dbReference type="PANTHER" id="PTHR24038:SF11">
    <property type="entry name" value="INTEGRIN BETA-LIKE PROTEIN E"/>
    <property type="match status" value="1"/>
</dbReference>
<accession>A0A3S0ZGE2</accession>
<evidence type="ECO:0000259" key="6">
    <source>
        <dbReference type="PROSITE" id="PS50213"/>
    </source>
</evidence>
<sequence>MALPDCNSTHPTCEREFSGCDQHALCRVIYPLRQDDPTKPGHCTCMVGYHGDGYWCRANVDPCQTERYGGCDRDRASCAYSPPGVTDLQDNEAVCRCLPGYEGNGTLCSQDMMDLVSRIPALTYFVSFLDQVTDINATELMRESTQNITLFAPLSENHADLKFSDLVVEGEMFRLPEKPMEEVKSSTQGMINQVTALGGQVINITVDSSGKLYANNVPIVEKNIATMNGLLHITETPISSHTSIHAPSSYSTEKSNSTIIAVCVVTIIVVAIIILVVAVLFIKSKKNGDLNIFNRRRYTKGSDTTVSFARLGAHEDDL</sequence>
<dbReference type="Proteomes" id="UP000271974">
    <property type="component" value="Unassembled WGS sequence"/>
</dbReference>
<keyword evidence="5" id="KW-1133">Transmembrane helix</keyword>
<dbReference type="GO" id="GO:0016020">
    <property type="term" value="C:membrane"/>
    <property type="evidence" value="ECO:0007669"/>
    <property type="project" value="UniProtKB-SubCell"/>
</dbReference>
<dbReference type="SUPFAM" id="SSF82153">
    <property type="entry name" value="FAS1 domain"/>
    <property type="match status" value="1"/>
</dbReference>
<dbReference type="PROSITE" id="PS50213">
    <property type="entry name" value="FAS1"/>
    <property type="match status" value="1"/>
</dbReference>
<organism evidence="7 8">
    <name type="scientific">Elysia chlorotica</name>
    <name type="common">Eastern emerald elysia</name>
    <name type="synonym">Sea slug</name>
    <dbReference type="NCBI Taxonomy" id="188477"/>
    <lineage>
        <taxon>Eukaryota</taxon>
        <taxon>Metazoa</taxon>
        <taxon>Spiralia</taxon>
        <taxon>Lophotrochozoa</taxon>
        <taxon>Mollusca</taxon>
        <taxon>Gastropoda</taxon>
        <taxon>Heterobranchia</taxon>
        <taxon>Euthyneura</taxon>
        <taxon>Panpulmonata</taxon>
        <taxon>Sacoglossa</taxon>
        <taxon>Placobranchoidea</taxon>
        <taxon>Plakobranchidae</taxon>
        <taxon>Elysia</taxon>
    </lineage>
</organism>
<keyword evidence="5" id="KW-0812">Transmembrane</keyword>
<dbReference type="OrthoDB" id="286301at2759"/>
<evidence type="ECO:0000313" key="8">
    <source>
        <dbReference type="Proteomes" id="UP000271974"/>
    </source>
</evidence>
<feature type="transmembrane region" description="Helical" evidence="5">
    <location>
        <begin position="259"/>
        <end position="282"/>
    </location>
</feature>
<evidence type="ECO:0000256" key="1">
    <source>
        <dbReference type="ARBA" id="ARBA00004370"/>
    </source>
</evidence>
<proteinExistence type="predicted"/>
<dbReference type="EMBL" id="RQTK01000616">
    <property type="protein sequence ID" value="RUS77029.1"/>
    <property type="molecule type" value="Genomic_DNA"/>
</dbReference>
<dbReference type="STRING" id="188477.A0A3S0ZGE2"/>
<keyword evidence="8" id="KW-1185">Reference proteome</keyword>
<protein>
    <recommendedName>
        <fullName evidence="6">FAS1 domain-containing protein</fullName>
    </recommendedName>
</protein>
<dbReference type="Gene3D" id="2.30.180.10">
    <property type="entry name" value="FAS1 domain"/>
    <property type="match status" value="1"/>
</dbReference>
<dbReference type="SMART" id="SM00181">
    <property type="entry name" value="EGF"/>
    <property type="match status" value="2"/>
</dbReference>
<comment type="caution">
    <text evidence="7">The sequence shown here is derived from an EMBL/GenBank/DDBJ whole genome shotgun (WGS) entry which is preliminary data.</text>
</comment>
<dbReference type="Gene3D" id="2.10.25.10">
    <property type="entry name" value="Laminin"/>
    <property type="match status" value="1"/>
</dbReference>
<evidence type="ECO:0000256" key="3">
    <source>
        <dbReference type="ARBA" id="ARBA00023157"/>
    </source>
</evidence>
<dbReference type="PANTHER" id="PTHR24038">
    <property type="entry name" value="STABILIN"/>
    <property type="match status" value="1"/>
</dbReference>
<dbReference type="InterPro" id="IPR000742">
    <property type="entry name" value="EGF"/>
</dbReference>
<keyword evidence="3" id="KW-1015">Disulfide bond</keyword>
<name>A0A3S0ZGE2_ELYCH</name>
<dbReference type="AlphaFoldDB" id="A0A3S0ZGE2"/>
<keyword evidence="4" id="KW-0325">Glycoprotein</keyword>